<evidence type="ECO:0000256" key="14">
    <source>
        <dbReference type="ARBA" id="ARBA00022833"/>
    </source>
</evidence>
<dbReference type="InterPro" id="IPR050554">
    <property type="entry name" value="Met_Synthase/Corrinoid"/>
</dbReference>
<comment type="cofactor">
    <cofactor evidence="2 19">
        <name>Zn(2+)</name>
        <dbReference type="ChEBI" id="CHEBI:29105"/>
    </cofactor>
</comment>
<dbReference type="EMBL" id="BNCI01000002">
    <property type="protein sequence ID" value="GHF24062.1"/>
    <property type="molecule type" value="Genomic_DNA"/>
</dbReference>
<feature type="binding site" evidence="19">
    <location>
        <position position="309"/>
    </location>
    <ligand>
        <name>Zn(2+)</name>
        <dbReference type="ChEBI" id="CHEBI:29105"/>
    </ligand>
</feature>
<dbReference type="GO" id="GO:0032259">
    <property type="term" value="P:methylation"/>
    <property type="evidence" value="ECO:0007669"/>
    <property type="project" value="UniProtKB-KW"/>
</dbReference>
<evidence type="ECO:0000256" key="19">
    <source>
        <dbReference type="PROSITE-ProRule" id="PRU00333"/>
    </source>
</evidence>
<dbReference type="RefSeq" id="WP_191252204.1">
    <property type="nucleotide sequence ID" value="NZ_BNCI01000002.1"/>
</dbReference>
<keyword evidence="8 19" id="KW-0489">Methyltransferase</keyword>
<evidence type="ECO:0000256" key="17">
    <source>
        <dbReference type="ARBA" id="ARBA00025552"/>
    </source>
</evidence>
<dbReference type="GO" id="GO:0050667">
    <property type="term" value="P:homocysteine metabolic process"/>
    <property type="evidence" value="ECO:0007669"/>
    <property type="project" value="TreeGrafter"/>
</dbReference>
<evidence type="ECO:0000256" key="2">
    <source>
        <dbReference type="ARBA" id="ARBA00001947"/>
    </source>
</evidence>
<comment type="catalytic activity">
    <reaction evidence="1">
        <text>(6S)-5-methyl-5,6,7,8-tetrahydrofolate + L-homocysteine = (6S)-5,6,7,8-tetrahydrofolate + L-methionine</text>
        <dbReference type="Rhea" id="RHEA:11172"/>
        <dbReference type="ChEBI" id="CHEBI:18608"/>
        <dbReference type="ChEBI" id="CHEBI:57453"/>
        <dbReference type="ChEBI" id="CHEBI:57844"/>
        <dbReference type="ChEBI" id="CHEBI:58199"/>
        <dbReference type="EC" id="2.1.1.13"/>
    </reaction>
</comment>
<sequence>MSKQDILEKIAAERILVMDGAMGTMIQRHKLAEADYRGERFKDWHCDVKGNNDLLVLTKPDLIQEIHEEFLAAGADIVETDTFNGTSISLADYDMQAFAYEINKAGAEVARAAADAWTAKTPEKPRFVAGSVGPMNKTLSISPDVNSPGYREVTFDEVADAYREQMRGLIDGGVDIILIETVFDTLNAKAAIYAVEDVFEEKGVRLPIMISCTVTDMSGRNLSGQTIDAFWYSVRHAKPFSIGLNCAFGADLLRPYAVSISAVADTRVCAYPNAGLPNEMGEYDESPDQTAAHLGEWAKTGLLNITGGCCGTTPDHIAAIAKAVEGVKPRSIPKHEPVMQLSGLDPITIINAPSPSATA</sequence>
<evidence type="ECO:0000313" key="22">
    <source>
        <dbReference type="Proteomes" id="UP000630923"/>
    </source>
</evidence>
<evidence type="ECO:0000256" key="8">
    <source>
        <dbReference type="ARBA" id="ARBA00022603"/>
    </source>
</evidence>
<dbReference type="Gene3D" id="3.20.20.330">
    <property type="entry name" value="Homocysteine-binding-like domain"/>
    <property type="match status" value="1"/>
</dbReference>
<comment type="caution">
    <text evidence="21">The sequence shown here is derived from an EMBL/GenBank/DDBJ whole genome shotgun (WGS) entry which is preliminary data.</text>
</comment>
<comment type="cofactor">
    <cofactor evidence="3">
        <name>methylcob(III)alamin</name>
        <dbReference type="ChEBI" id="CHEBI:28115"/>
    </cofactor>
</comment>
<dbReference type="EC" id="2.1.1.13" evidence="6"/>
<dbReference type="SUPFAM" id="SSF82282">
    <property type="entry name" value="Homocysteine S-methyltransferase"/>
    <property type="match status" value="1"/>
</dbReference>
<evidence type="ECO:0000256" key="15">
    <source>
        <dbReference type="ARBA" id="ARBA00023167"/>
    </source>
</evidence>
<organism evidence="21 22">
    <name type="scientific">Kordiimonas sediminis</name>
    <dbReference type="NCBI Taxonomy" id="1735581"/>
    <lineage>
        <taxon>Bacteria</taxon>
        <taxon>Pseudomonadati</taxon>
        <taxon>Pseudomonadota</taxon>
        <taxon>Alphaproteobacteria</taxon>
        <taxon>Kordiimonadales</taxon>
        <taxon>Kordiimonadaceae</taxon>
        <taxon>Kordiimonas</taxon>
    </lineage>
</organism>
<dbReference type="InterPro" id="IPR003726">
    <property type="entry name" value="HCY_dom"/>
</dbReference>
<keyword evidence="16" id="KW-0170">Cobalt</keyword>
<evidence type="ECO:0000256" key="6">
    <source>
        <dbReference type="ARBA" id="ARBA00012032"/>
    </source>
</evidence>
<keyword evidence="14 19" id="KW-0862">Zinc</keyword>
<feature type="domain" description="Hcy-binding" evidence="20">
    <location>
        <begin position="4"/>
        <end position="324"/>
    </location>
</feature>
<keyword evidence="11 19" id="KW-0808">Transferase</keyword>
<evidence type="ECO:0000256" key="5">
    <source>
        <dbReference type="ARBA" id="ARBA00010398"/>
    </source>
</evidence>
<evidence type="ECO:0000256" key="1">
    <source>
        <dbReference type="ARBA" id="ARBA00001700"/>
    </source>
</evidence>
<dbReference type="GO" id="GO:0008705">
    <property type="term" value="F:methionine synthase activity"/>
    <property type="evidence" value="ECO:0007669"/>
    <property type="project" value="UniProtKB-EC"/>
</dbReference>
<keyword evidence="13 19" id="KW-0479">Metal-binding</keyword>
<keyword evidence="12" id="KW-0949">S-adenosyl-L-methionine</keyword>
<dbReference type="PANTHER" id="PTHR45833">
    <property type="entry name" value="METHIONINE SYNTHASE"/>
    <property type="match status" value="1"/>
</dbReference>
<evidence type="ECO:0000256" key="12">
    <source>
        <dbReference type="ARBA" id="ARBA00022691"/>
    </source>
</evidence>
<comment type="function">
    <text evidence="17">Catalyzes the transfer of a methyl group from methyl-cobalamin to homocysteine, yielding enzyme-bound cob(I)alamin and methionine. Subsequently, remethylates the cofactor using methyltetrahydrofolate.</text>
</comment>
<evidence type="ECO:0000256" key="9">
    <source>
        <dbReference type="ARBA" id="ARBA00022605"/>
    </source>
</evidence>
<proteinExistence type="inferred from homology"/>
<dbReference type="Pfam" id="PF02574">
    <property type="entry name" value="S-methyl_trans"/>
    <property type="match status" value="1"/>
</dbReference>
<evidence type="ECO:0000256" key="3">
    <source>
        <dbReference type="ARBA" id="ARBA00001956"/>
    </source>
</evidence>
<dbReference type="AlphaFoldDB" id="A0A919AT94"/>
<evidence type="ECO:0000256" key="10">
    <source>
        <dbReference type="ARBA" id="ARBA00022628"/>
    </source>
</evidence>
<keyword evidence="9" id="KW-0028">Amino-acid biosynthesis</keyword>
<dbReference type="FunFam" id="3.20.20.330:FF:000001">
    <property type="entry name" value="Methionine synthase"/>
    <property type="match status" value="1"/>
</dbReference>
<dbReference type="GO" id="GO:0031419">
    <property type="term" value="F:cobalamin binding"/>
    <property type="evidence" value="ECO:0007669"/>
    <property type="project" value="UniProtKB-KW"/>
</dbReference>
<accession>A0A919AT94</accession>
<dbReference type="Proteomes" id="UP000630923">
    <property type="component" value="Unassembled WGS sequence"/>
</dbReference>
<evidence type="ECO:0000256" key="18">
    <source>
        <dbReference type="ARBA" id="ARBA00031040"/>
    </source>
</evidence>
<name>A0A919AT94_9PROT</name>
<keyword evidence="15" id="KW-0486">Methionine biosynthesis</keyword>
<evidence type="ECO:0000256" key="4">
    <source>
        <dbReference type="ARBA" id="ARBA00005178"/>
    </source>
</evidence>
<evidence type="ECO:0000256" key="7">
    <source>
        <dbReference type="ARBA" id="ARBA00013998"/>
    </source>
</evidence>
<dbReference type="InterPro" id="IPR036589">
    <property type="entry name" value="HCY_dom_sf"/>
</dbReference>
<evidence type="ECO:0000256" key="13">
    <source>
        <dbReference type="ARBA" id="ARBA00022723"/>
    </source>
</evidence>
<evidence type="ECO:0000259" key="20">
    <source>
        <dbReference type="PROSITE" id="PS50970"/>
    </source>
</evidence>
<dbReference type="PANTHER" id="PTHR45833:SF1">
    <property type="entry name" value="METHIONINE SYNTHASE"/>
    <property type="match status" value="1"/>
</dbReference>
<comment type="pathway">
    <text evidence="4">Amino-acid biosynthesis; L-methionine biosynthesis via de novo pathway; L-methionine from L-homocysteine (MetH route): step 1/1.</text>
</comment>
<comment type="similarity">
    <text evidence="5">Belongs to the vitamin-B12 dependent methionine synthase family.</text>
</comment>
<protein>
    <recommendedName>
        <fullName evidence="7">Methionine synthase</fullName>
        <ecNumber evidence="6">2.1.1.13</ecNumber>
    </recommendedName>
    <alternativeName>
        <fullName evidence="18">5-methyltetrahydrofolate--homocysteine methyltransferase</fullName>
    </alternativeName>
</protein>
<keyword evidence="22" id="KW-1185">Reference proteome</keyword>
<reference evidence="21" key="2">
    <citation type="submission" date="2020-09" db="EMBL/GenBank/DDBJ databases">
        <authorList>
            <person name="Sun Q."/>
            <person name="Kim S."/>
        </authorList>
    </citation>
    <scope>NUCLEOTIDE SEQUENCE</scope>
    <source>
        <strain evidence="21">KCTC 42590</strain>
    </source>
</reference>
<evidence type="ECO:0000313" key="21">
    <source>
        <dbReference type="EMBL" id="GHF24062.1"/>
    </source>
</evidence>
<feature type="binding site" evidence="19">
    <location>
        <position position="246"/>
    </location>
    <ligand>
        <name>Zn(2+)</name>
        <dbReference type="ChEBI" id="CHEBI:29105"/>
    </ligand>
</feature>
<evidence type="ECO:0000256" key="11">
    <source>
        <dbReference type="ARBA" id="ARBA00022679"/>
    </source>
</evidence>
<feature type="binding site" evidence="19">
    <location>
        <position position="310"/>
    </location>
    <ligand>
        <name>Zn(2+)</name>
        <dbReference type="ChEBI" id="CHEBI:29105"/>
    </ligand>
</feature>
<keyword evidence="10" id="KW-0846">Cobalamin</keyword>
<dbReference type="PROSITE" id="PS50970">
    <property type="entry name" value="HCY"/>
    <property type="match status" value="1"/>
</dbReference>
<dbReference type="GO" id="GO:0046872">
    <property type="term" value="F:metal ion binding"/>
    <property type="evidence" value="ECO:0007669"/>
    <property type="project" value="UniProtKB-KW"/>
</dbReference>
<reference evidence="21" key="1">
    <citation type="journal article" date="2014" name="Int. J. Syst. Evol. Microbiol.">
        <title>Complete genome sequence of Corynebacterium casei LMG S-19264T (=DSM 44701T), isolated from a smear-ripened cheese.</title>
        <authorList>
            <consortium name="US DOE Joint Genome Institute (JGI-PGF)"/>
            <person name="Walter F."/>
            <person name="Albersmeier A."/>
            <person name="Kalinowski J."/>
            <person name="Ruckert C."/>
        </authorList>
    </citation>
    <scope>NUCLEOTIDE SEQUENCE</scope>
    <source>
        <strain evidence="21">KCTC 42590</strain>
    </source>
</reference>
<dbReference type="GO" id="GO:0005829">
    <property type="term" value="C:cytosol"/>
    <property type="evidence" value="ECO:0007669"/>
    <property type="project" value="TreeGrafter"/>
</dbReference>
<gene>
    <name evidence="21" type="ORF">GCM10017044_18330</name>
</gene>
<dbReference type="GO" id="GO:0046653">
    <property type="term" value="P:tetrahydrofolate metabolic process"/>
    <property type="evidence" value="ECO:0007669"/>
    <property type="project" value="TreeGrafter"/>
</dbReference>
<evidence type="ECO:0000256" key="16">
    <source>
        <dbReference type="ARBA" id="ARBA00023285"/>
    </source>
</evidence>